<feature type="transmembrane region" description="Helical" evidence="7">
    <location>
        <begin position="48"/>
        <end position="66"/>
    </location>
</feature>
<dbReference type="PROSITE" id="PS50850">
    <property type="entry name" value="MFS"/>
    <property type="match status" value="1"/>
</dbReference>
<feature type="transmembrane region" description="Helical" evidence="7">
    <location>
        <begin position="12"/>
        <end position="36"/>
    </location>
</feature>
<proteinExistence type="inferred from homology"/>
<evidence type="ECO:0000256" key="2">
    <source>
        <dbReference type="ARBA" id="ARBA00008432"/>
    </source>
</evidence>
<feature type="transmembrane region" description="Helical" evidence="7">
    <location>
        <begin position="102"/>
        <end position="127"/>
    </location>
</feature>
<feature type="transmembrane region" description="Helical" evidence="7">
    <location>
        <begin position="78"/>
        <end position="96"/>
    </location>
</feature>
<feature type="transmembrane region" description="Helical" evidence="7">
    <location>
        <begin position="244"/>
        <end position="270"/>
    </location>
</feature>
<evidence type="ECO:0000256" key="5">
    <source>
        <dbReference type="ARBA" id="ARBA00023063"/>
    </source>
</evidence>
<comment type="caution">
    <text evidence="9">The sequence shown here is derived from an EMBL/GenBank/DDBJ whole genome shotgun (WGS) entry which is preliminary data.</text>
</comment>
<evidence type="ECO:0000256" key="3">
    <source>
        <dbReference type="ARBA" id="ARBA00022692"/>
    </source>
</evidence>
<dbReference type="PANTHER" id="PTHR23515">
    <property type="entry name" value="HIGH-AFFINITY NITRATE TRANSPORTER 2.3"/>
    <property type="match status" value="1"/>
</dbReference>
<evidence type="ECO:0000313" key="10">
    <source>
        <dbReference type="Proteomes" id="UP000614469"/>
    </source>
</evidence>
<dbReference type="Gene3D" id="1.20.1250.20">
    <property type="entry name" value="MFS general substrate transporter like domains"/>
    <property type="match status" value="2"/>
</dbReference>
<feature type="transmembrane region" description="Helical" evidence="7">
    <location>
        <begin position="421"/>
        <end position="443"/>
    </location>
</feature>
<keyword evidence="4 7" id="KW-1133">Transmembrane helix</keyword>
<protein>
    <submittedName>
        <fullName evidence="9">NarK/NasA family nitrate transporter</fullName>
    </submittedName>
</protein>
<organism evidence="9 10">
    <name type="scientific">Candidatus Desulfolinea nitratireducens</name>
    <dbReference type="NCBI Taxonomy" id="2841698"/>
    <lineage>
        <taxon>Bacteria</taxon>
        <taxon>Bacillati</taxon>
        <taxon>Chloroflexota</taxon>
        <taxon>Anaerolineae</taxon>
        <taxon>Anaerolineales</taxon>
        <taxon>Anaerolineales incertae sedis</taxon>
        <taxon>Candidatus Desulfolinea</taxon>
    </lineage>
</organism>
<evidence type="ECO:0000313" key="9">
    <source>
        <dbReference type="EMBL" id="MBC8335677.1"/>
    </source>
</evidence>
<feature type="transmembrane region" description="Helical" evidence="7">
    <location>
        <begin position="173"/>
        <end position="192"/>
    </location>
</feature>
<feature type="transmembrane region" description="Helical" evidence="7">
    <location>
        <begin position="134"/>
        <end position="153"/>
    </location>
</feature>
<feature type="transmembrane region" description="Helical" evidence="7">
    <location>
        <begin position="220"/>
        <end position="238"/>
    </location>
</feature>
<feature type="transmembrane region" description="Helical" evidence="7">
    <location>
        <begin position="388"/>
        <end position="409"/>
    </location>
</feature>
<comment type="similarity">
    <text evidence="2">Belongs to the major facilitator superfamily. Nitrate/nitrite porter (TC 2.A.1.8) family.</text>
</comment>
<feature type="domain" description="Major facilitator superfamily (MFS) profile" evidence="8">
    <location>
        <begin position="9"/>
        <end position="482"/>
    </location>
</feature>
<reference evidence="9 10" key="1">
    <citation type="submission" date="2020-08" db="EMBL/GenBank/DDBJ databases">
        <title>Bridging the membrane lipid divide: bacteria of the FCB group superphylum have the potential to synthesize archaeal ether lipids.</title>
        <authorList>
            <person name="Villanueva L."/>
            <person name="Von Meijenfeldt F.A.B."/>
            <person name="Westbye A.B."/>
            <person name="Yadav S."/>
            <person name="Hopmans E.C."/>
            <person name="Dutilh B.E."/>
            <person name="Sinninghe Damste J.S."/>
        </authorList>
    </citation>
    <scope>NUCLEOTIDE SEQUENCE [LARGE SCALE GENOMIC DNA]</scope>
    <source>
        <strain evidence="9">NIOZ-UU36</strain>
    </source>
</reference>
<feature type="transmembrane region" description="Helical" evidence="7">
    <location>
        <begin position="282"/>
        <end position="299"/>
    </location>
</feature>
<gene>
    <name evidence="9" type="ORF">H8E29_10450</name>
</gene>
<dbReference type="Pfam" id="PF07690">
    <property type="entry name" value="MFS_1"/>
    <property type="match status" value="2"/>
</dbReference>
<sequence>MQEKNTAYRVLALNTIAFTVCFAAWMLNGVLVTFLVDNRIFDWNAAQMGMMIGIPVLTGSIMRLPLGVLTDKYGGRPVYTLLMLLSAIPMYMLGQANSYNEYMLYSLGFGMTGTSFAVGIAFSSVWFSKERQGTALGIFGAGNAGAALTTLGAPSLLRWLTNNGENLDNWRKLPAYYAAALVVMAVVFYMFTTNRKPANGQRSIIQMLAPLKQVRVWRFGLYYFLVFGGFVALAQWLVPYYVNVYAMTIVTAGLLTSIFSLPSGIIRALGGVLSDKFGARSVMYWVFGIIALCCFLLFFPKMEIESPGSGVMAQRSGTVTALSASEIQVDELTYPLIPKVEVNYEDDAVILLPKLNTWQESNVEVGDQVAKKELLASGVTHIYFQANVWVFTFFVFVIGIAMGIGKAGVYKFIPQYFPTEVGVVGGIVGVVGGLGGFVSPLIFGRLLQSIGLWTTTWIFFFVFTMVCLIWMTLVVRKISKKDTRIEVAGS</sequence>
<evidence type="ECO:0000259" key="8">
    <source>
        <dbReference type="PROSITE" id="PS50850"/>
    </source>
</evidence>
<dbReference type="InterPro" id="IPR044772">
    <property type="entry name" value="NO3_transporter"/>
</dbReference>
<accession>A0A8J6NM23</accession>
<evidence type="ECO:0000256" key="6">
    <source>
        <dbReference type="ARBA" id="ARBA00023136"/>
    </source>
</evidence>
<dbReference type="GO" id="GO:0005886">
    <property type="term" value="C:plasma membrane"/>
    <property type="evidence" value="ECO:0007669"/>
    <property type="project" value="UniProtKB-SubCell"/>
</dbReference>
<name>A0A8J6NM23_9CHLR</name>
<dbReference type="Proteomes" id="UP000614469">
    <property type="component" value="Unassembled WGS sequence"/>
</dbReference>
<dbReference type="EMBL" id="JACNJN010000119">
    <property type="protein sequence ID" value="MBC8335677.1"/>
    <property type="molecule type" value="Genomic_DNA"/>
</dbReference>
<dbReference type="SUPFAM" id="SSF103473">
    <property type="entry name" value="MFS general substrate transporter"/>
    <property type="match status" value="2"/>
</dbReference>
<dbReference type="InterPro" id="IPR011701">
    <property type="entry name" value="MFS"/>
</dbReference>
<feature type="transmembrane region" description="Helical" evidence="7">
    <location>
        <begin position="455"/>
        <end position="475"/>
    </location>
</feature>
<evidence type="ECO:0000256" key="1">
    <source>
        <dbReference type="ARBA" id="ARBA00004651"/>
    </source>
</evidence>
<keyword evidence="5" id="KW-0534">Nitrate assimilation</keyword>
<dbReference type="GO" id="GO:0015112">
    <property type="term" value="F:nitrate transmembrane transporter activity"/>
    <property type="evidence" value="ECO:0007669"/>
    <property type="project" value="InterPro"/>
</dbReference>
<dbReference type="InterPro" id="IPR020846">
    <property type="entry name" value="MFS_dom"/>
</dbReference>
<dbReference type="InterPro" id="IPR036259">
    <property type="entry name" value="MFS_trans_sf"/>
</dbReference>
<evidence type="ECO:0000256" key="4">
    <source>
        <dbReference type="ARBA" id="ARBA00022989"/>
    </source>
</evidence>
<dbReference type="GO" id="GO:0042128">
    <property type="term" value="P:nitrate assimilation"/>
    <property type="evidence" value="ECO:0007669"/>
    <property type="project" value="UniProtKB-KW"/>
</dbReference>
<dbReference type="AlphaFoldDB" id="A0A8J6NM23"/>
<evidence type="ECO:0000256" key="7">
    <source>
        <dbReference type="SAM" id="Phobius"/>
    </source>
</evidence>
<keyword evidence="6 7" id="KW-0472">Membrane</keyword>
<keyword evidence="3 7" id="KW-0812">Transmembrane</keyword>
<comment type="subcellular location">
    <subcellularLocation>
        <location evidence="1">Cell membrane</location>
        <topology evidence="1">Multi-pass membrane protein</topology>
    </subcellularLocation>
</comment>